<keyword evidence="1" id="KW-0472">Membrane</keyword>
<dbReference type="AlphaFoldDB" id="A0A0V0S6X2"/>
<feature type="transmembrane region" description="Helical" evidence="1">
    <location>
        <begin position="188"/>
        <end position="206"/>
    </location>
</feature>
<dbReference type="OrthoDB" id="5916933at2759"/>
<feature type="transmembrane region" description="Helical" evidence="1">
    <location>
        <begin position="272"/>
        <end position="297"/>
    </location>
</feature>
<evidence type="ECO:0000256" key="1">
    <source>
        <dbReference type="SAM" id="Phobius"/>
    </source>
</evidence>
<reference evidence="2 3" key="1">
    <citation type="submission" date="2015-01" db="EMBL/GenBank/DDBJ databases">
        <title>Evolution of Trichinella species and genotypes.</title>
        <authorList>
            <person name="Korhonen P.K."/>
            <person name="Edoardo P."/>
            <person name="Giuseppe L.R."/>
            <person name="Gasser R.B."/>
        </authorList>
    </citation>
    <scope>NUCLEOTIDE SEQUENCE [LARGE SCALE GENOMIC DNA]</scope>
    <source>
        <strain evidence="2">ISS37</strain>
    </source>
</reference>
<organism evidence="2 3">
    <name type="scientific">Trichinella nelsoni</name>
    <dbReference type="NCBI Taxonomy" id="6336"/>
    <lineage>
        <taxon>Eukaryota</taxon>
        <taxon>Metazoa</taxon>
        <taxon>Ecdysozoa</taxon>
        <taxon>Nematoda</taxon>
        <taxon>Enoplea</taxon>
        <taxon>Dorylaimia</taxon>
        <taxon>Trichinellida</taxon>
        <taxon>Trichinellidae</taxon>
        <taxon>Trichinella</taxon>
    </lineage>
</organism>
<feature type="transmembrane region" description="Helical" evidence="1">
    <location>
        <begin position="148"/>
        <end position="168"/>
    </location>
</feature>
<feature type="transmembrane region" description="Helical" evidence="1">
    <location>
        <begin position="121"/>
        <end position="141"/>
    </location>
</feature>
<feature type="transmembrane region" description="Helical" evidence="1">
    <location>
        <begin position="318"/>
        <end position="343"/>
    </location>
</feature>
<feature type="transmembrane region" description="Helical" evidence="1">
    <location>
        <begin position="363"/>
        <end position="386"/>
    </location>
</feature>
<comment type="caution">
    <text evidence="2">The sequence shown here is derived from an EMBL/GenBank/DDBJ whole genome shotgun (WGS) entry which is preliminary data.</text>
</comment>
<dbReference type="Proteomes" id="UP000054630">
    <property type="component" value="Unassembled WGS sequence"/>
</dbReference>
<gene>
    <name evidence="2" type="ORF">T07_5017</name>
</gene>
<evidence type="ECO:0008006" key="4">
    <source>
        <dbReference type="Google" id="ProtNLM"/>
    </source>
</evidence>
<accession>A0A0V0S6X2</accession>
<evidence type="ECO:0000313" key="2">
    <source>
        <dbReference type="EMBL" id="KRX22468.1"/>
    </source>
</evidence>
<protein>
    <recommendedName>
        <fullName evidence="4">G-protein coupled receptors family 1 profile domain-containing protein</fullName>
    </recommendedName>
</protein>
<keyword evidence="3" id="KW-1185">Reference proteome</keyword>
<dbReference type="EMBL" id="JYDL01000031">
    <property type="protein sequence ID" value="KRX22468.1"/>
    <property type="molecule type" value="Genomic_DNA"/>
</dbReference>
<evidence type="ECO:0000313" key="3">
    <source>
        <dbReference type="Proteomes" id="UP000054630"/>
    </source>
</evidence>
<keyword evidence="1" id="KW-1133">Transmembrane helix</keyword>
<feature type="transmembrane region" description="Helical" evidence="1">
    <location>
        <begin position="226"/>
        <end position="249"/>
    </location>
</feature>
<sequence>MLLILKQRKFNVQSLFSFKATLQLTIEDQTSGFAAAAAAVANDDNLNGRSVERMREIQLSFTHIKSVDIFIVDFLSILQNLSIKLKCQMQIDRMANSFDADGNYSTEYPNPQSWGSWNSPLLLFVSINGAIAILLSVSALAQIIKRFIIANIFTSFARAEIALERLLLFTYQPFSVRPFECAAHLSTLLNVLGVNGHFSITLLLSLERYLYFSSRKLHQLIFSYKITSMLIVFAFMTGLVDFLVSYFLAFDHKNEWILGTCRRSEIVGNTYYTIYIFLKILVGFGSAVLYAAAFFTFHSKSRTVTESLRAIRVAREGSILRALILLFCLTVVLQLFPWTVFLFTYKNASNVWMYDAATVCDNIFQSTSILCYMFIHPDFSILYGTATFERLQRLKRMISKSETSICTDS</sequence>
<keyword evidence="1" id="KW-0812">Transmembrane</keyword>
<proteinExistence type="predicted"/>
<name>A0A0V0S6X2_9BILA</name>